<evidence type="ECO:0000256" key="3">
    <source>
        <dbReference type="ARBA" id="ARBA00022833"/>
    </source>
</evidence>
<gene>
    <name evidence="6" type="ORF">R3P38DRAFT_3290496</name>
</gene>
<keyword evidence="1" id="KW-0479">Metal-binding</keyword>
<evidence type="ECO:0000313" key="6">
    <source>
        <dbReference type="EMBL" id="KAK6991799.1"/>
    </source>
</evidence>
<dbReference type="PROSITE" id="PS50865">
    <property type="entry name" value="ZF_MYND_2"/>
    <property type="match status" value="1"/>
</dbReference>
<dbReference type="InterPro" id="IPR002893">
    <property type="entry name" value="Znf_MYND"/>
</dbReference>
<comment type="caution">
    <text evidence="6">The sequence shown here is derived from an EMBL/GenBank/DDBJ whole genome shotgun (WGS) entry which is preliminary data.</text>
</comment>
<dbReference type="GO" id="GO:0008270">
    <property type="term" value="F:zinc ion binding"/>
    <property type="evidence" value="ECO:0007669"/>
    <property type="project" value="UniProtKB-KW"/>
</dbReference>
<dbReference type="PROSITE" id="PS01360">
    <property type="entry name" value="ZF_MYND_1"/>
    <property type="match status" value="1"/>
</dbReference>
<dbReference type="EMBL" id="JAWWNJ010000115">
    <property type="protein sequence ID" value="KAK6991799.1"/>
    <property type="molecule type" value="Genomic_DNA"/>
</dbReference>
<evidence type="ECO:0000313" key="7">
    <source>
        <dbReference type="Proteomes" id="UP001362999"/>
    </source>
</evidence>
<dbReference type="SUPFAM" id="SSF144232">
    <property type="entry name" value="HIT/MYND zinc finger-like"/>
    <property type="match status" value="1"/>
</dbReference>
<organism evidence="6 7">
    <name type="scientific">Favolaschia claudopus</name>
    <dbReference type="NCBI Taxonomy" id="2862362"/>
    <lineage>
        <taxon>Eukaryota</taxon>
        <taxon>Fungi</taxon>
        <taxon>Dikarya</taxon>
        <taxon>Basidiomycota</taxon>
        <taxon>Agaricomycotina</taxon>
        <taxon>Agaricomycetes</taxon>
        <taxon>Agaricomycetidae</taxon>
        <taxon>Agaricales</taxon>
        <taxon>Marasmiineae</taxon>
        <taxon>Mycenaceae</taxon>
        <taxon>Favolaschia</taxon>
    </lineage>
</organism>
<keyword evidence="2 4" id="KW-0863">Zinc-finger</keyword>
<keyword evidence="7" id="KW-1185">Reference proteome</keyword>
<evidence type="ECO:0000256" key="4">
    <source>
        <dbReference type="PROSITE-ProRule" id="PRU00134"/>
    </source>
</evidence>
<protein>
    <recommendedName>
        <fullName evidence="5">MYND-type domain-containing protein</fullName>
    </recommendedName>
</protein>
<evidence type="ECO:0000256" key="1">
    <source>
        <dbReference type="ARBA" id="ARBA00022723"/>
    </source>
</evidence>
<dbReference type="Proteomes" id="UP001362999">
    <property type="component" value="Unassembled WGS sequence"/>
</dbReference>
<keyword evidence="3" id="KW-0862">Zinc</keyword>
<reference evidence="6 7" key="1">
    <citation type="journal article" date="2024" name="J Genomics">
        <title>Draft genome sequencing and assembly of Favolaschia claudopus CIRM-BRFM 2984 isolated from oak limbs.</title>
        <authorList>
            <person name="Navarro D."/>
            <person name="Drula E."/>
            <person name="Chaduli D."/>
            <person name="Cazenave R."/>
            <person name="Ahrendt S."/>
            <person name="Wang J."/>
            <person name="Lipzen A."/>
            <person name="Daum C."/>
            <person name="Barry K."/>
            <person name="Grigoriev I.V."/>
            <person name="Favel A."/>
            <person name="Rosso M.N."/>
            <person name="Martin F."/>
        </authorList>
    </citation>
    <scope>NUCLEOTIDE SEQUENCE [LARGE SCALE GENOMIC DNA]</scope>
    <source>
        <strain evidence="6 7">CIRM-BRFM 2984</strain>
    </source>
</reference>
<dbReference type="Pfam" id="PF01753">
    <property type="entry name" value="zf-MYND"/>
    <property type="match status" value="1"/>
</dbReference>
<proteinExistence type="predicted"/>
<name>A0AAV9ZS48_9AGAR</name>
<evidence type="ECO:0000256" key="2">
    <source>
        <dbReference type="ARBA" id="ARBA00022771"/>
    </source>
</evidence>
<dbReference type="Gene3D" id="6.10.140.2220">
    <property type="match status" value="1"/>
</dbReference>
<feature type="domain" description="MYND-type" evidence="5">
    <location>
        <begin position="430"/>
        <end position="471"/>
    </location>
</feature>
<accession>A0AAV9ZS48</accession>
<dbReference type="AlphaFoldDB" id="A0AAV9ZS48"/>
<evidence type="ECO:0000259" key="5">
    <source>
        <dbReference type="PROSITE" id="PS50865"/>
    </source>
</evidence>
<sequence length="660" mass="73985">MATTIHPHLRLSSLDKLPIMKRRLAKSITASAGPLTQQTVSEFATVMKNRQSTTICNDFVPVFYFLLDTARIPQIPAFDSDSPDNDVAHFYLSLGSFHLARRKKIFPDLWPRLDVWCYYFFQHEELISSTIGLGAPQTKQFYLEMMHFLRYISSASPSNHALIISDRKSHILAGRAYRCFSDEADFFGQQHALLMVRDILTMGKVRLGDVLEGFGGDISDLARLIMRHCELGVPWTAPSTDKPDLATFVIGLNILVRLDESGDDKKDAPRPMCAALIPLGFVKIIIKAGLVLGKIPSPIPEHSVLMCTCLTSLQHLLETDTGNGVLQTAVHFGLLNFLLAASSKKHSSLVVDICVGCLLVDVLTSFTVYYHVLEEMQKASALDIVSLAERMPLSSKLARAWRTFGSALRARLELRDSFNADPSIQSRNICGNCGVILPKLNFKRCSECRWITYCSTECQALDWDARHRVSCAEENIYRLKIRTTYTRKEYSFLRFLIHHSYTTSKSAIALAHVLRWEEDPDAWVCTILDYASFPVRMETIGGPQDMGRHMVHTGKRDTEAEADGKGMGMGREEGMFGVVEKSTKVMVRMPMAEAGRTVPWLFLVARESGLVRELREIAARRRVGRGGCGEEEKGEGELREEVERVIEGEGVTTVIKTVVL</sequence>